<dbReference type="EMBL" id="ABJB010542696">
    <property type="status" value="NOT_ANNOTATED_CDS"/>
    <property type="molecule type" value="Genomic_DNA"/>
</dbReference>
<dbReference type="Proteomes" id="UP000001555">
    <property type="component" value="Unassembled WGS sequence"/>
</dbReference>
<dbReference type="AlphaFoldDB" id="B7PZE4"/>
<dbReference type="PaxDb" id="6945-B7PZE4"/>
<evidence type="ECO:0000256" key="1">
    <source>
        <dbReference type="SAM" id="MobiDB-lite"/>
    </source>
</evidence>
<evidence type="ECO:0000313" key="4">
    <source>
        <dbReference type="Proteomes" id="UP000001555"/>
    </source>
</evidence>
<evidence type="ECO:0000313" key="2">
    <source>
        <dbReference type="EMBL" id="EEC11966.1"/>
    </source>
</evidence>
<organism>
    <name type="scientific">Ixodes scapularis</name>
    <name type="common">Black-legged tick</name>
    <name type="synonym">Deer tick</name>
    <dbReference type="NCBI Taxonomy" id="6945"/>
    <lineage>
        <taxon>Eukaryota</taxon>
        <taxon>Metazoa</taxon>
        <taxon>Ecdysozoa</taxon>
        <taxon>Arthropoda</taxon>
        <taxon>Chelicerata</taxon>
        <taxon>Arachnida</taxon>
        <taxon>Acari</taxon>
        <taxon>Parasitiformes</taxon>
        <taxon>Ixodida</taxon>
        <taxon>Ixodoidea</taxon>
        <taxon>Ixodidae</taxon>
        <taxon>Ixodinae</taxon>
        <taxon>Ixodes</taxon>
    </lineage>
</organism>
<protein>
    <submittedName>
        <fullName evidence="2 3">Uncharacterized protein</fullName>
    </submittedName>
</protein>
<evidence type="ECO:0000313" key="3">
    <source>
        <dbReference type="EnsemblMetazoa" id="ISCW008895-PA"/>
    </source>
</evidence>
<dbReference type="OrthoDB" id="10467426at2759"/>
<gene>
    <name evidence="2" type="ORF">IscW_ISCW008895</name>
</gene>
<dbReference type="EnsemblMetazoa" id="ISCW008895-RA">
    <property type="protein sequence ID" value="ISCW008895-PA"/>
    <property type="gene ID" value="ISCW008895"/>
</dbReference>
<dbReference type="EMBL" id="DS825628">
    <property type="protein sequence ID" value="EEC11966.1"/>
    <property type="molecule type" value="Genomic_DNA"/>
</dbReference>
<feature type="region of interest" description="Disordered" evidence="1">
    <location>
        <begin position="1"/>
        <end position="33"/>
    </location>
</feature>
<proteinExistence type="predicted"/>
<dbReference type="VEuPathDB" id="VectorBase:ISCW008895"/>
<dbReference type="EMBL" id="ABJB010428116">
    <property type="status" value="NOT_ANNOTATED_CDS"/>
    <property type="molecule type" value="Genomic_DNA"/>
</dbReference>
<dbReference type="VEuPathDB" id="VectorBase:ISCI008895"/>
<accession>B7PZE4</accession>
<dbReference type="InParanoid" id="B7PZE4"/>
<reference evidence="3" key="2">
    <citation type="submission" date="2020-05" db="UniProtKB">
        <authorList>
            <consortium name="EnsemblMetazoa"/>
        </authorList>
    </citation>
    <scope>IDENTIFICATION</scope>
    <source>
        <strain evidence="3">wikel</strain>
    </source>
</reference>
<reference evidence="2 4" key="1">
    <citation type="submission" date="2008-03" db="EMBL/GenBank/DDBJ databases">
        <title>Annotation of Ixodes scapularis.</title>
        <authorList>
            <consortium name="Ixodes scapularis Genome Project Consortium"/>
            <person name="Caler E."/>
            <person name="Hannick L.I."/>
            <person name="Bidwell S."/>
            <person name="Joardar V."/>
            <person name="Thiagarajan M."/>
            <person name="Amedeo P."/>
            <person name="Galinsky K.J."/>
            <person name="Schobel S."/>
            <person name="Inman J."/>
            <person name="Hostetler J."/>
            <person name="Miller J."/>
            <person name="Hammond M."/>
            <person name="Megy K."/>
            <person name="Lawson D."/>
            <person name="Kodira C."/>
            <person name="Sutton G."/>
            <person name="Meyer J."/>
            <person name="Hill C.A."/>
            <person name="Birren B."/>
            <person name="Nene V."/>
            <person name="Collins F."/>
            <person name="Alarcon-Chaidez F."/>
            <person name="Wikel S."/>
            <person name="Strausberg R."/>
        </authorList>
    </citation>
    <scope>NUCLEOTIDE SEQUENCE [LARGE SCALE GENOMIC DNA]</scope>
    <source>
        <strain evidence="4">Wikel</strain>
        <strain evidence="2">Wikel colony</strain>
    </source>
</reference>
<dbReference type="HOGENOM" id="CLU_2335949_0_0_1"/>
<name>B7PZE4_IXOSC</name>
<dbReference type="VEuPathDB" id="VectorBase:ISCP_021289"/>
<sequence length="98" mass="10632">MASGPSAECKKWKGHHVASNSGHAPHARQTEERVNEELSLVSYAGSVQVKSDIMREDLPPAPIRDLVVSEAELNDEEMTATLSWTSMGAYLDSGHGKL</sequence>
<keyword evidence="4" id="KW-1185">Reference proteome</keyword>